<evidence type="ECO:0000256" key="8">
    <source>
        <dbReference type="HAMAP-Rule" id="MF_01977"/>
    </source>
</evidence>
<evidence type="ECO:0000256" key="7">
    <source>
        <dbReference type="ARBA" id="ARBA00048072"/>
    </source>
</evidence>
<dbReference type="GO" id="GO:0047334">
    <property type="term" value="F:diphosphate-fructose-6-phosphate 1-phosphotransferase activity"/>
    <property type="evidence" value="ECO:0007669"/>
    <property type="project" value="UniProtKB-EC"/>
</dbReference>
<feature type="active site" description="Proton acceptor" evidence="8">
    <location>
        <position position="152"/>
    </location>
</feature>
<protein>
    <recommendedName>
        <fullName evidence="8">Pyrophosphate--fructose 6-phosphate 1-phosphotransferase</fullName>
        <ecNumber evidence="8">2.7.1.90</ecNumber>
    </recommendedName>
    <alternativeName>
        <fullName evidence="8">6-phosphofructokinase, pyrophosphate dependent</fullName>
    </alternativeName>
    <alternativeName>
        <fullName evidence="8">PPi-dependent phosphofructokinase</fullName>
        <shortName evidence="8">PPi-PFK</shortName>
    </alternativeName>
    <alternativeName>
        <fullName evidence="8">Pyrophosphate-dependent 6-phosphofructose-1-kinase</fullName>
    </alternativeName>
</protein>
<dbReference type="InterPro" id="IPR022953">
    <property type="entry name" value="ATP_PFK"/>
</dbReference>
<keyword evidence="8" id="KW-0324">Glycolysis</keyword>
<feature type="binding site" evidence="8">
    <location>
        <position position="122"/>
    </location>
    <ligand>
        <name>Mg(2+)</name>
        <dbReference type="ChEBI" id="CHEBI:18420"/>
        <note>catalytic</note>
    </ligand>
</feature>
<feature type="binding site" evidence="8">
    <location>
        <position position="267"/>
    </location>
    <ligand>
        <name>substrate</name>
    </ligand>
</feature>
<comment type="similarity">
    <text evidence="8">Belongs to the phosphofructokinase type A (PFKA) family. PPi-dependent PFK group II subfamily. Clade 'P' sub-subfamily.</text>
</comment>
<evidence type="ECO:0000256" key="6">
    <source>
        <dbReference type="ARBA" id="ARBA00022842"/>
    </source>
</evidence>
<dbReference type="Gene3D" id="3.40.50.450">
    <property type="match status" value="1"/>
</dbReference>
<dbReference type="RefSeq" id="WP_354435418.1">
    <property type="nucleotide sequence ID" value="NZ_JBEPLY010000014.1"/>
</dbReference>
<dbReference type="PRINTS" id="PR00476">
    <property type="entry name" value="PHFRCTKINASE"/>
</dbReference>
<comment type="activity regulation">
    <text evidence="8">Non-allosteric.</text>
</comment>
<dbReference type="NCBIfam" id="NF005121">
    <property type="entry name" value="PRK06555.1"/>
    <property type="match status" value="1"/>
</dbReference>
<comment type="subunit">
    <text evidence="8">Homodimer or homotetramer.</text>
</comment>
<feature type="binding site" evidence="8">
    <location>
        <begin position="150"/>
        <end position="152"/>
    </location>
    <ligand>
        <name>substrate</name>
    </ligand>
</feature>
<keyword evidence="11" id="KW-1185">Reference proteome</keyword>
<dbReference type="EC" id="2.7.1.90" evidence="8"/>
<dbReference type="Proteomes" id="UP001549164">
    <property type="component" value="Unassembled WGS sequence"/>
</dbReference>
<comment type="caution">
    <text evidence="10">The sequence shown here is derived from an EMBL/GenBank/DDBJ whole genome shotgun (WGS) entry which is preliminary data.</text>
</comment>
<feature type="binding site" evidence="8">
    <location>
        <position position="13"/>
    </location>
    <ligand>
        <name>diphosphate</name>
        <dbReference type="ChEBI" id="CHEBI:33019"/>
    </ligand>
</feature>
<evidence type="ECO:0000313" key="11">
    <source>
        <dbReference type="Proteomes" id="UP001549164"/>
    </source>
</evidence>
<organism evidence="10 11">
    <name type="scientific">Martelella mangrovi</name>
    <dbReference type="NCBI Taxonomy" id="1397477"/>
    <lineage>
        <taxon>Bacteria</taxon>
        <taxon>Pseudomonadati</taxon>
        <taxon>Pseudomonadota</taxon>
        <taxon>Alphaproteobacteria</taxon>
        <taxon>Hyphomicrobiales</taxon>
        <taxon>Aurantimonadaceae</taxon>
        <taxon>Martelella</taxon>
    </lineage>
</organism>
<keyword evidence="8" id="KW-0963">Cytoplasm</keyword>
<dbReference type="Pfam" id="PF00365">
    <property type="entry name" value="PFK"/>
    <property type="match status" value="1"/>
</dbReference>
<dbReference type="InterPro" id="IPR000023">
    <property type="entry name" value="Phosphofructokinase_dom"/>
</dbReference>
<comment type="function">
    <text evidence="2 8">Catalyzes the phosphorylation of D-fructose 6-phosphate, the first committing step of glycolysis. Uses inorganic phosphate (PPi) as phosphoryl donor instead of ATP like common ATP-dependent phosphofructokinases (ATP-PFKs), which renders the reaction reversible, and can thus function both in glycolysis and gluconeogenesis. Consistently, PPi-PFK can replace the enzymes of both the forward (ATP-PFK) and reverse (fructose-bisphosphatase (FBPase)) reactions.</text>
</comment>
<dbReference type="InterPro" id="IPR011405">
    <property type="entry name" value="PPi-PFK_SMc01852"/>
</dbReference>
<evidence type="ECO:0000256" key="2">
    <source>
        <dbReference type="ARBA" id="ARBA00003138"/>
    </source>
</evidence>
<evidence type="ECO:0000256" key="5">
    <source>
        <dbReference type="ARBA" id="ARBA00022777"/>
    </source>
</evidence>
<dbReference type="HAMAP" id="MF_01977">
    <property type="entry name" value="Phosphofructokinase_II_P"/>
    <property type="match status" value="1"/>
</dbReference>
<evidence type="ECO:0000256" key="3">
    <source>
        <dbReference type="ARBA" id="ARBA00022679"/>
    </source>
</evidence>
<accession>A0ABV2IF71</accession>
<comment type="pathway">
    <text evidence="8">Carbohydrate degradation; glycolysis; D-glyceraldehyde 3-phosphate and glycerone phosphate from D-glucose: step 3/4.</text>
</comment>
<feature type="site" description="Important for catalytic activity; stabilizes the transition state when the phosphoryl donor is PPi" evidence="8">
    <location>
        <position position="149"/>
    </location>
</feature>
<dbReference type="EMBL" id="JBEPLY010000014">
    <property type="protein sequence ID" value="MET3601571.1"/>
    <property type="molecule type" value="Genomic_DNA"/>
</dbReference>
<comment type="cofactor">
    <cofactor evidence="1 8">
        <name>Mg(2+)</name>
        <dbReference type="ChEBI" id="CHEBI:18420"/>
    </cofactor>
</comment>
<feature type="binding site" evidence="8">
    <location>
        <begin position="195"/>
        <end position="197"/>
    </location>
    <ligand>
        <name>substrate</name>
    </ligand>
</feature>
<feature type="site" description="Important for catalytic activity and substrate specificity; stabilizes the transition state when the phosphoryl donor is PPi; prevents ATP from binding by mimicking the alpha-phosphate group of ATP" evidence="8">
    <location>
        <position position="123"/>
    </location>
</feature>
<evidence type="ECO:0000313" key="10">
    <source>
        <dbReference type="EMBL" id="MET3601571.1"/>
    </source>
</evidence>
<dbReference type="PANTHER" id="PTHR45770">
    <property type="entry name" value="ATP-DEPENDENT 6-PHOSPHOFRUCTOKINASE 1"/>
    <property type="match status" value="1"/>
</dbReference>
<comment type="subcellular location">
    <subcellularLocation>
        <location evidence="8">Cytoplasm</location>
    </subcellularLocation>
</comment>
<reference evidence="10 11" key="1">
    <citation type="submission" date="2024-06" db="EMBL/GenBank/DDBJ databases">
        <title>Genomic Encyclopedia of Type Strains, Phase IV (KMG-IV): sequencing the most valuable type-strain genomes for metagenomic binning, comparative biology and taxonomic classification.</title>
        <authorList>
            <person name="Goeker M."/>
        </authorList>
    </citation>
    <scope>NUCLEOTIDE SEQUENCE [LARGE SCALE GENOMIC DNA]</scope>
    <source>
        <strain evidence="10 11">DSM 28102</strain>
    </source>
</reference>
<sequence>MSSQKVAMLTAGGLAPCLSSAVGGLIERYSDIAPEAEIIAYRSGYTGLLTGDSMPITPAIREKAHLLHRFGGSPIGNSRVKLTNQKDCEKRGLVGAGEDPLKVAAERLTEDGVTILHTIGGDDTNTTAADLAAYLKSNGYDLTVVGLPKTVDNDVKPIRQTLGALTAAEYGAAFFDNISNEQSASPRTLIVHEVMGRNCGWLTAATARAYLERLKTVEYVDGMLMNPAMEMIDGVYLPEAAFDLEAETERLKAVMSRNGTVSLFVSEGACLDAIIAEREAAGADVARDAFGHVKLDTINVGNWFAKQFADLLGAERALVQKSGYYARSAPANGDDLRLIHSMVDLAVESALDGVSGVTGHDVERNGQLRTIEFDRIEGGGHFDLSTPWFAGVMEEIGQDFAPAD</sequence>
<keyword evidence="6 8" id="KW-0460">Magnesium</keyword>
<keyword evidence="4 8" id="KW-0479">Metal-binding</keyword>
<evidence type="ECO:0000259" key="9">
    <source>
        <dbReference type="Pfam" id="PF00365"/>
    </source>
</evidence>
<evidence type="ECO:0000256" key="4">
    <source>
        <dbReference type="ARBA" id="ARBA00022723"/>
    </source>
</evidence>
<evidence type="ECO:0000256" key="1">
    <source>
        <dbReference type="ARBA" id="ARBA00001946"/>
    </source>
</evidence>
<gene>
    <name evidence="8" type="primary">pfp</name>
    <name evidence="10" type="ORF">ABID12_003531</name>
</gene>
<dbReference type="InterPro" id="IPR050929">
    <property type="entry name" value="PFKA"/>
</dbReference>
<keyword evidence="5 8" id="KW-0418">Kinase</keyword>
<proteinExistence type="inferred from homology"/>
<name>A0ABV2IF71_9HYPH</name>
<dbReference type="SUPFAM" id="SSF53784">
    <property type="entry name" value="Phosphofructokinase"/>
    <property type="match status" value="1"/>
</dbReference>
<dbReference type="InterPro" id="IPR035966">
    <property type="entry name" value="PKF_sf"/>
</dbReference>
<feature type="binding site" evidence="8">
    <location>
        <begin position="324"/>
        <end position="327"/>
    </location>
    <ligand>
        <name>substrate</name>
    </ligand>
</feature>
<comment type="catalytic activity">
    <reaction evidence="7 8">
        <text>beta-D-fructose 6-phosphate + diphosphate = beta-D-fructose 1,6-bisphosphate + phosphate + H(+)</text>
        <dbReference type="Rhea" id="RHEA:13613"/>
        <dbReference type="ChEBI" id="CHEBI:15378"/>
        <dbReference type="ChEBI" id="CHEBI:32966"/>
        <dbReference type="ChEBI" id="CHEBI:33019"/>
        <dbReference type="ChEBI" id="CHEBI:43474"/>
        <dbReference type="ChEBI" id="CHEBI:57634"/>
        <dbReference type="EC" id="2.7.1.90"/>
    </reaction>
</comment>
<keyword evidence="3 8" id="KW-0808">Transferase</keyword>
<feature type="domain" description="Phosphofructokinase" evidence="9">
    <location>
        <begin position="5"/>
        <end position="293"/>
    </location>
</feature>
<dbReference type="PIRSF" id="PIRSF036484">
    <property type="entry name" value="PPi-PFK_SMc01852"/>
    <property type="match status" value="1"/>
</dbReference>